<accession>A0A8J3HCL8</accession>
<dbReference type="InterPro" id="IPR050563">
    <property type="entry name" value="4-hydroxybenzoyl-CoA_TE"/>
</dbReference>
<organism evidence="1 2">
    <name type="scientific">Pseudodonghicola xiamenensis</name>
    <dbReference type="NCBI Taxonomy" id="337702"/>
    <lineage>
        <taxon>Bacteria</taxon>
        <taxon>Pseudomonadati</taxon>
        <taxon>Pseudomonadota</taxon>
        <taxon>Alphaproteobacteria</taxon>
        <taxon>Rhodobacterales</taxon>
        <taxon>Paracoccaceae</taxon>
        <taxon>Pseudodonghicola</taxon>
    </lineage>
</organism>
<dbReference type="Proteomes" id="UP000611500">
    <property type="component" value="Unassembled WGS sequence"/>
</dbReference>
<proteinExistence type="predicted"/>
<name>A0A8J3HCL8_9RHOB</name>
<keyword evidence="2" id="KW-1185">Reference proteome</keyword>
<dbReference type="SUPFAM" id="SSF54637">
    <property type="entry name" value="Thioesterase/thiol ester dehydrase-isomerase"/>
    <property type="match status" value="1"/>
</dbReference>
<dbReference type="EMBL" id="BNAP01000038">
    <property type="protein sequence ID" value="GHH03615.1"/>
    <property type="molecule type" value="Genomic_DNA"/>
</dbReference>
<gene>
    <name evidence="1" type="ORF">GCM10010961_41730</name>
</gene>
<comment type="caution">
    <text evidence="1">The sequence shown here is derived from an EMBL/GenBank/DDBJ whole genome shotgun (WGS) entry which is preliminary data.</text>
</comment>
<dbReference type="RefSeq" id="WP_028095311.1">
    <property type="nucleotide sequence ID" value="NZ_BNAP01000038.1"/>
</dbReference>
<evidence type="ECO:0000313" key="1">
    <source>
        <dbReference type="EMBL" id="GHH03615.1"/>
    </source>
</evidence>
<dbReference type="AlphaFoldDB" id="A0A8J3HCL8"/>
<reference evidence="1" key="1">
    <citation type="journal article" date="2014" name="Int. J. Syst. Evol. Microbiol.">
        <title>Complete genome sequence of Corynebacterium casei LMG S-19264T (=DSM 44701T), isolated from a smear-ripened cheese.</title>
        <authorList>
            <consortium name="US DOE Joint Genome Institute (JGI-PGF)"/>
            <person name="Walter F."/>
            <person name="Albersmeier A."/>
            <person name="Kalinowski J."/>
            <person name="Ruckert C."/>
        </authorList>
    </citation>
    <scope>NUCLEOTIDE SEQUENCE</scope>
    <source>
        <strain evidence="1">CGMCC 1.7081</strain>
    </source>
</reference>
<sequence>MSGEIECYRGVVHPWLCDAMGHMTTRHYIAMFDDGSYHLLAALGFGPDMLARRIGFADVNLNTSFKAELAAGDLIVVSGRVEKIGGKSMITRYTMRNLASGDVAADLVATTVQFDLSARRAIEVLPEIRANALRLFPEAEIAAGSMD</sequence>
<evidence type="ECO:0000313" key="2">
    <source>
        <dbReference type="Proteomes" id="UP000611500"/>
    </source>
</evidence>
<dbReference type="Gene3D" id="3.10.129.10">
    <property type="entry name" value="Hotdog Thioesterase"/>
    <property type="match status" value="1"/>
</dbReference>
<reference evidence="1" key="2">
    <citation type="submission" date="2020-09" db="EMBL/GenBank/DDBJ databases">
        <authorList>
            <person name="Sun Q."/>
            <person name="Zhou Y."/>
        </authorList>
    </citation>
    <scope>NUCLEOTIDE SEQUENCE</scope>
    <source>
        <strain evidence="1">CGMCC 1.7081</strain>
    </source>
</reference>
<dbReference type="GO" id="GO:0047617">
    <property type="term" value="F:fatty acyl-CoA hydrolase activity"/>
    <property type="evidence" value="ECO:0007669"/>
    <property type="project" value="TreeGrafter"/>
</dbReference>
<dbReference type="PANTHER" id="PTHR31793">
    <property type="entry name" value="4-HYDROXYBENZOYL-COA THIOESTERASE FAMILY MEMBER"/>
    <property type="match status" value="1"/>
</dbReference>
<dbReference type="Pfam" id="PF13279">
    <property type="entry name" value="4HBT_2"/>
    <property type="match status" value="1"/>
</dbReference>
<protein>
    <submittedName>
        <fullName evidence="1">4-hydroxybenzoyl-CoA thioesterase</fullName>
    </submittedName>
</protein>
<dbReference type="InterPro" id="IPR029069">
    <property type="entry name" value="HotDog_dom_sf"/>
</dbReference>
<dbReference type="CDD" id="cd00586">
    <property type="entry name" value="4HBT"/>
    <property type="match status" value="1"/>
</dbReference>
<dbReference type="PANTHER" id="PTHR31793:SF2">
    <property type="entry name" value="BLR1345 PROTEIN"/>
    <property type="match status" value="1"/>
</dbReference>